<dbReference type="OrthoDB" id="3695774at2"/>
<dbReference type="Gene3D" id="3.30.750.24">
    <property type="entry name" value="STAS domain"/>
    <property type="match status" value="1"/>
</dbReference>
<evidence type="ECO:0000313" key="4">
    <source>
        <dbReference type="Proteomes" id="UP000326979"/>
    </source>
</evidence>
<organism evidence="3 4">
    <name type="scientific">Streptomyces phyllanthi</name>
    <dbReference type="NCBI Taxonomy" id="1803180"/>
    <lineage>
        <taxon>Bacteria</taxon>
        <taxon>Bacillati</taxon>
        <taxon>Actinomycetota</taxon>
        <taxon>Actinomycetes</taxon>
        <taxon>Kitasatosporales</taxon>
        <taxon>Streptomycetaceae</taxon>
        <taxon>Streptomyces</taxon>
    </lineage>
</organism>
<sequence length="120" mass="12989">MDEAQEADASAPFSTPSTGVLRVRPLPDRPGWRAVGEINLITRPAWEKTLRQLTVIDEKVCHLELSAVTFVDVGGASVLAAAAQGLPAGRRIMLHQPPAALGRLLDMFWPDLPAIEVVTR</sequence>
<protein>
    <submittedName>
        <fullName evidence="3">STAS domain-containing protein</fullName>
    </submittedName>
</protein>
<dbReference type="AlphaFoldDB" id="A0A5N8W2Q9"/>
<dbReference type="InterPro" id="IPR058548">
    <property type="entry name" value="MlaB-like_STAS"/>
</dbReference>
<proteinExistence type="predicted"/>
<accession>A0A5N8W2Q9</accession>
<evidence type="ECO:0000256" key="1">
    <source>
        <dbReference type="SAM" id="MobiDB-lite"/>
    </source>
</evidence>
<name>A0A5N8W2Q9_9ACTN</name>
<dbReference type="SUPFAM" id="SSF52091">
    <property type="entry name" value="SpoIIaa-like"/>
    <property type="match status" value="1"/>
</dbReference>
<evidence type="ECO:0000313" key="3">
    <source>
        <dbReference type="EMBL" id="MPY41781.1"/>
    </source>
</evidence>
<gene>
    <name evidence="3" type="ORF">FNH04_18260</name>
</gene>
<evidence type="ECO:0000259" key="2">
    <source>
        <dbReference type="Pfam" id="PF13466"/>
    </source>
</evidence>
<dbReference type="Proteomes" id="UP000326979">
    <property type="component" value="Unassembled WGS sequence"/>
</dbReference>
<dbReference type="InterPro" id="IPR036513">
    <property type="entry name" value="STAS_dom_sf"/>
</dbReference>
<dbReference type="Pfam" id="PF13466">
    <property type="entry name" value="STAS_2"/>
    <property type="match status" value="1"/>
</dbReference>
<feature type="region of interest" description="Disordered" evidence="1">
    <location>
        <begin position="1"/>
        <end position="24"/>
    </location>
</feature>
<dbReference type="EMBL" id="VJZE01000114">
    <property type="protein sequence ID" value="MPY41781.1"/>
    <property type="molecule type" value="Genomic_DNA"/>
</dbReference>
<comment type="caution">
    <text evidence="3">The sequence shown here is derived from an EMBL/GenBank/DDBJ whole genome shotgun (WGS) entry which is preliminary data.</text>
</comment>
<feature type="domain" description="MlaB-like STAS" evidence="2">
    <location>
        <begin position="35"/>
        <end position="107"/>
    </location>
</feature>
<reference evidence="3 4" key="1">
    <citation type="submission" date="2019-07" db="EMBL/GenBank/DDBJ databases">
        <title>New species of Amycolatopsis and Streptomyces.</title>
        <authorList>
            <person name="Duangmal K."/>
            <person name="Teo W.F.A."/>
            <person name="Lipun K."/>
        </authorList>
    </citation>
    <scope>NUCLEOTIDE SEQUENCE [LARGE SCALE GENOMIC DNA]</scope>
    <source>
        <strain evidence="3 4">TISTR 2346</strain>
    </source>
</reference>
<dbReference type="RefSeq" id="WP_152785518.1">
    <property type="nucleotide sequence ID" value="NZ_BAABEQ010000010.1"/>
</dbReference>
<keyword evidence="4" id="KW-1185">Reference proteome</keyword>